<dbReference type="EMBL" id="GEEE01001582">
    <property type="protein sequence ID" value="JAP61643.1"/>
    <property type="molecule type" value="Transcribed_RNA"/>
</dbReference>
<name>A0A0V0J7F1_SCHSO</name>
<organism evidence="1">
    <name type="scientific">Schistocephalus solidus</name>
    <name type="common">Tapeworm</name>
    <dbReference type="NCBI Taxonomy" id="70667"/>
    <lineage>
        <taxon>Eukaryota</taxon>
        <taxon>Metazoa</taxon>
        <taxon>Spiralia</taxon>
        <taxon>Lophotrochozoa</taxon>
        <taxon>Platyhelminthes</taxon>
        <taxon>Cestoda</taxon>
        <taxon>Eucestoda</taxon>
        <taxon>Diphyllobothriidea</taxon>
        <taxon>Diphyllobothriidae</taxon>
        <taxon>Schistocephalus</taxon>
    </lineage>
</organism>
<gene>
    <name evidence="1" type="ORF">TR141614</name>
</gene>
<sequence>MTMPTTKGALHATNARIPSLENNSVSWMDNTCVQSTFRCLYDEQSGTLLQITLLSRPDIDFSFYYLIFKVCSNLKIQTRYPLVLVIGGILLPWVPNPLKLIVVDNCSHVFCILISKYYSDFENLPLLVNILR</sequence>
<evidence type="ECO:0000313" key="1">
    <source>
        <dbReference type="EMBL" id="JAP61643.1"/>
    </source>
</evidence>
<reference evidence="1" key="1">
    <citation type="submission" date="2016-01" db="EMBL/GenBank/DDBJ databases">
        <title>Reference transcriptome for the parasite Schistocephalus solidus: insights into the molecular evolution of parasitism.</title>
        <authorList>
            <person name="Hebert F.O."/>
            <person name="Grambauer S."/>
            <person name="Barber I."/>
            <person name="Landry C.R."/>
            <person name="Aubin-Horth N."/>
        </authorList>
    </citation>
    <scope>NUCLEOTIDE SEQUENCE</scope>
</reference>
<accession>A0A0V0J7F1</accession>
<dbReference type="AlphaFoldDB" id="A0A0V0J7F1"/>
<protein>
    <submittedName>
        <fullName evidence="1">Uncharacterized protein</fullName>
    </submittedName>
</protein>
<proteinExistence type="predicted"/>